<dbReference type="AlphaFoldDB" id="A0A1Y2I8T0"/>
<proteinExistence type="predicted"/>
<keyword evidence="2" id="KW-1185">Reference proteome</keyword>
<dbReference type="EMBL" id="KZ084162">
    <property type="protein sequence ID" value="OSC96912.1"/>
    <property type="molecule type" value="Genomic_DNA"/>
</dbReference>
<protein>
    <submittedName>
        <fullName evidence="1">Uncharacterized protein</fullName>
    </submittedName>
</protein>
<evidence type="ECO:0000313" key="1">
    <source>
        <dbReference type="EMBL" id="OSC96912.1"/>
    </source>
</evidence>
<dbReference type="Proteomes" id="UP000193067">
    <property type="component" value="Unassembled WGS sequence"/>
</dbReference>
<name>A0A1Y2I8T0_TRAC3</name>
<reference evidence="1 2" key="1">
    <citation type="journal article" date="2015" name="Biotechnol. Biofuels">
        <title>Enhanced degradation of softwood versus hardwood by the white-rot fungus Pycnoporus coccineus.</title>
        <authorList>
            <person name="Couturier M."/>
            <person name="Navarro D."/>
            <person name="Chevret D."/>
            <person name="Henrissat B."/>
            <person name="Piumi F."/>
            <person name="Ruiz-Duenas F.J."/>
            <person name="Martinez A.T."/>
            <person name="Grigoriev I.V."/>
            <person name="Riley R."/>
            <person name="Lipzen A."/>
            <person name="Berrin J.G."/>
            <person name="Master E.R."/>
            <person name="Rosso M.N."/>
        </authorList>
    </citation>
    <scope>NUCLEOTIDE SEQUENCE [LARGE SCALE GENOMIC DNA]</scope>
    <source>
        <strain evidence="1 2">BRFM310</strain>
    </source>
</reference>
<sequence>MSVYYPSAEFTTVLYDSTKHELLRRHQEKPPGRMNAKLALRRENTRTTTKDLAKVSNLPLIWDHISIHLNNLSPAS</sequence>
<gene>
    <name evidence="1" type="ORF">PYCCODRAFT_1212292</name>
</gene>
<evidence type="ECO:0000313" key="2">
    <source>
        <dbReference type="Proteomes" id="UP000193067"/>
    </source>
</evidence>
<accession>A0A1Y2I8T0</accession>
<organism evidence="1 2">
    <name type="scientific">Trametes coccinea (strain BRFM310)</name>
    <name type="common">Pycnoporus coccineus</name>
    <dbReference type="NCBI Taxonomy" id="1353009"/>
    <lineage>
        <taxon>Eukaryota</taxon>
        <taxon>Fungi</taxon>
        <taxon>Dikarya</taxon>
        <taxon>Basidiomycota</taxon>
        <taxon>Agaricomycotina</taxon>
        <taxon>Agaricomycetes</taxon>
        <taxon>Polyporales</taxon>
        <taxon>Polyporaceae</taxon>
        <taxon>Trametes</taxon>
    </lineage>
</organism>